<dbReference type="InterPro" id="IPR051558">
    <property type="entry name" value="Metallophosphoesterase_PAP"/>
</dbReference>
<name>A0ABT2MQ23_9CYAN</name>
<dbReference type="Proteomes" id="UP001525890">
    <property type="component" value="Unassembled WGS sequence"/>
</dbReference>
<sequence length="301" mass="34147">MNQTRREFLLAGLSALTFAILGKSLRGLTKERSETELDLIPPSPDSLLLRFVAVADTGAGNEGQYAVGRAIARYHEQNPFDLVLLAGDNIYNHGEIEKIGRVFEQPYRSLLDAQVKFYACLGNHDIKTNNGNDQVQYPGFNMQGRYYSLRRDQVEFFVLDTNRNADWQNQLPWLETQLQESDAPWKIVMGHHPLYTSGLHLGSRFLRRKLMPLFLEHGVSLYINGHNHNYERSREIGNTTYLTCGAGAKTRRVGRSSWTARSASQLSFAAVEIYSDRLHITGIDQNNRTFDRGAIAILNDL</sequence>
<proteinExistence type="predicted"/>
<dbReference type="PANTHER" id="PTHR10161:SF14">
    <property type="entry name" value="TARTRATE-RESISTANT ACID PHOSPHATASE TYPE 5"/>
    <property type="match status" value="1"/>
</dbReference>
<accession>A0ABT2MQ23</accession>
<evidence type="ECO:0000313" key="5">
    <source>
        <dbReference type="Proteomes" id="UP001525890"/>
    </source>
</evidence>
<dbReference type="SUPFAM" id="SSF56300">
    <property type="entry name" value="Metallo-dependent phosphatases"/>
    <property type="match status" value="1"/>
</dbReference>
<dbReference type="Pfam" id="PF00149">
    <property type="entry name" value="Metallophos"/>
    <property type="match status" value="1"/>
</dbReference>
<comment type="caution">
    <text evidence="4">The sequence shown here is derived from an EMBL/GenBank/DDBJ whole genome shotgun (WGS) entry which is preliminary data.</text>
</comment>
<evidence type="ECO:0000313" key="4">
    <source>
        <dbReference type="EMBL" id="MCT7965542.1"/>
    </source>
</evidence>
<keyword evidence="2" id="KW-0378">Hydrolase</keyword>
<keyword evidence="5" id="KW-1185">Reference proteome</keyword>
<feature type="domain" description="Calcineurin-like phosphoesterase" evidence="3">
    <location>
        <begin position="49"/>
        <end position="230"/>
    </location>
</feature>
<dbReference type="Gene3D" id="3.60.21.10">
    <property type="match status" value="1"/>
</dbReference>
<protein>
    <submittedName>
        <fullName evidence="4">Metallophosphoesterase</fullName>
    </submittedName>
</protein>
<evidence type="ECO:0000259" key="3">
    <source>
        <dbReference type="Pfam" id="PF00149"/>
    </source>
</evidence>
<dbReference type="InterPro" id="IPR004843">
    <property type="entry name" value="Calcineurin-like_PHP"/>
</dbReference>
<evidence type="ECO:0000256" key="2">
    <source>
        <dbReference type="ARBA" id="ARBA00022801"/>
    </source>
</evidence>
<organism evidence="4 5">
    <name type="scientific">Laspinema palackyanum D2a</name>
    <dbReference type="NCBI Taxonomy" id="2953684"/>
    <lineage>
        <taxon>Bacteria</taxon>
        <taxon>Bacillati</taxon>
        <taxon>Cyanobacteriota</taxon>
        <taxon>Cyanophyceae</taxon>
        <taxon>Oscillatoriophycideae</taxon>
        <taxon>Oscillatoriales</taxon>
        <taxon>Laspinemataceae</taxon>
        <taxon>Laspinema</taxon>
        <taxon>Laspinema palackyanum</taxon>
    </lineage>
</organism>
<dbReference type="InterPro" id="IPR029052">
    <property type="entry name" value="Metallo-depent_PP-like"/>
</dbReference>
<gene>
    <name evidence="4" type="ORF">NG799_04235</name>
</gene>
<dbReference type="EMBL" id="JAMXFF010000004">
    <property type="protein sequence ID" value="MCT7965542.1"/>
    <property type="molecule type" value="Genomic_DNA"/>
</dbReference>
<evidence type="ECO:0000256" key="1">
    <source>
        <dbReference type="ARBA" id="ARBA00022729"/>
    </source>
</evidence>
<dbReference type="RefSeq" id="WP_368005234.1">
    <property type="nucleotide sequence ID" value="NZ_JAMXFF010000004.1"/>
</dbReference>
<reference evidence="4 5" key="1">
    <citation type="journal article" date="2022" name="Front. Microbiol.">
        <title>High genomic differentiation and limited gene flow indicate recent cryptic speciation within the genus Laspinema (cyanobacteria).</title>
        <authorList>
            <person name="Stanojkovic A."/>
            <person name="Skoupy S."/>
            <person name="Skaloud P."/>
            <person name="Dvorak P."/>
        </authorList>
    </citation>
    <scope>NUCLEOTIDE SEQUENCE [LARGE SCALE GENOMIC DNA]</scope>
    <source>
        <strain evidence="4 5">D2a</strain>
    </source>
</reference>
<keyword evidence="1" id="KW-0732">Signal</keyword>
<dbReference type="PANTHER" id="PTHR10161">
    <property type="entry name" value="TARTRATE-RESISTANT ACID PHOSPHATASE TYPE 5"/>
    <property type="match status" value="1"/>
</dbReference>